<dbReference type="SUPFAM" id="SSF103473">
    <property type="entry name" value="MFS general substrate transporter"/>
    <property type="match status" value="1"/>
</dbReference>
<evidence type="ECO:0000256" key="3">
    <source>
        <dbReference type="ARBA" id="ARBA00022989"/>
    </source>
</evidence>
<reference evidence="8 9" key="1">
    <citation type="submission" date="2023-01" db="EMBL/GenBank/DDBJ databases">
        <title>Analysis of 21 Apiospora genomes using comparative genomics revels a genus with tremendous synthesis potential of carbohydrate active enzymes and secondary metabolites.</title>
        <authorList>
            <person name="Sorensen T."/>
        </authorList>
    </citation>
    <scope>NUCLEOTIDE SEQUENCE [LARGE SCALE GENOMIC DNA]</scope>
    <source>
        <strain evidence="8 9">CBS 117206</strain>
    </source>
</reference>
<comment type="caution">
    <text evidence="8">The sequence shown here is derived from an EMBL/GenBank/DDBJ whole genome shotgun (WGS) entry which is preliminary data.</text>
</comment>
<evidence type="ECO:0000259" key="7">
    <source>
        <dbReference type="PROSITE" id="PS50850"/>
    </source>
</evidence>
<dbReference type="GO" id="GO:0000329">
    <property type="term" value="C:fungal-type vacuole membrane"/>
    <property type="evidence" value="ECO:0007669"/>
    <property type="project" value="TreeGrafter"/>
</dbReference>
<protein>
    <recommendedName>
        <fullName evidence="7">Major facilitator superfamily (MFS) profile domain-containing protein</fullName>
    </recommendedName>
</protein>
<dbReference type="PANTHER" id="PTHR23501">
    <property type="entry name" value="MAJOR FACILITATOR SUPERFAMILY"/>
    <property type="match status" value="1"/>
</dbReference>
<feature type="compositionally biased region" description="Polar residues" evidence="5">
    <location>
        <begin position="25"/>
        <end position="34"/>
    </location>
</feature>
<feature type="region of interest" description="Disordered" evidence="5">
    <location>
        <begin position="1"/>
        <end position="46"/>
    </location>
</feature>
<dbReference type="GO" id="GO:0015174">
    <property type="term" value="F:basic amino acid transmembrane transporter activity"/>
    <property type="evidence" value="ECO:0007669"/>
    <property type="project" value="TreeGrafter"/>
</dbReference>
<feature type="transmembrane region" description="Helical" evidence="6">
    <location>
        <begin position="159"/>
        <end position="179"/>
    </location>
</feature>
<evidence type="ECO:0000256" key="1">
    <source>
        <dbReference type="ARBA" id="ARBA00004141"/>
    </source>
</evidence>
<evidence type="ECO:0000256" key="5">
    <source>
        <dbReference type="SAM" id="MobiDB-lite"/>
    </source>
</evidence>
<accession>A0AAW0QRH1</accession>
<feature type="transmembrane region" description="Helical" evidence="6">
    <location>
        <begin position="264"/>
        <end position="283"/>
    </location>
</feature>
<dbReference type="Proteomes" id="UP001392437">
    <property type="component" value="Unassembled WGS sequence"/>
</dbReference>
<evidence type="ECO:0000256" key="2">
    <source>
        <dbReference type="ARBA" id="ARBA00022692"/>
    </source>
</evidence>
<feature type="transmembrane region" description="Helical" evidence="6">
    <location>
        <begin position="295"/>
        <end position="314"/>
    </location>
</feature>
<comment type="subcellular location">
    <subcellularLocation>
        <location evidence="1">Membrane</location>
        <topology evidence="1">Multi-pass membrane protein</topology>
    </subcellularLocation>
</comment>
<evidence type="ECO:0000256" key="6">
    <source>
        <dbReference type="SAM" id="Phobius"/>
    </source>
</evidence>
<dbReference type="Gene3D" id="1.20.1250.20">
    <property type="entry name" value="MFS general substrate transporter like domains"/>
    <property type="match status" value="1"/>
</dbReference>
<dbReference type="InterPro" id="IPR020846">
    <property type="entry name" value="MFS_dom"/>
</dbReference>
<keyword evidence="2 6" id="KW-0812">Transmembrane</keyword>
<gene>
    <name evidence="8" type="ORF">PG999_008277</name>
</gene>
<evidence type="ECO:0000313" key="9">
    <source>
        <dbReference type="Proteomes" id="UP001392437"/>
    </source>
</evidence>
<dbReference type="PANTHER" id="PTHR23501:SF67">
    <property type="entry name" value="MFS MULTIDRUG EFFLUX TRANSPORTER (EUROFUNG)"/>
    <property type="match status" value="1"/>
</dbReference>
<organism evidence="8 9">
    <name type="scientific">Apiospora kogelbergensis</name>
    <dbReference type="NCBI Taxonomy" id="1337665"/>
    <lineage>
        <taxon>Eukaryota</taxon>
        <taxon>Fungi</taxon>
        <taxon>Dikarya</taxon>
        <taxon>Ascomycota</taxon>
        <taxon>Pezizomycotina</taxon>
        <taxon>Sordariomycetes</taxon>
        <taxon>Xylariomycetidae</taxon>
        <taxon>Amphisphaeriales</taxon>
        <taxon>Apiosporaceae</taxon>
        <taxon>Apiospora</taxon>
    </lineage>
</organism>
<evidence type="ECO:0000256" key="4">
    <source>
        <dbReference type="ARBA" id="ARBA00023136"/>
    </source>
</evidence>
<proteinExistence type="predicted"/>
<keyword evidence="4 6" id="KW-0472">Membrane</keyword>
<sequence length="653" mass="68732">MTITIIESSPSEREPLIGHKKDHVTVTTKPLSDTGSDDDEPEAAAAAAAPPFLHDASPARFLVIFSQILVMQFIGCFDATIMASSHPAITSHFRAAPAASWLSTSFLLASTASQPLVGRLSDATGRKPLFLACLSLFAATTAWCAAAQSIGSLVAARGLCGVGAGGLMVLGDIILSDFVPVEATALPLDVGDCTTPYSSIIYGVGCTLGAAMGGFLAEHLGWRWIFASQIPVMLVCLCISAVAIPHNLGIKDCTTSLRDSLNDFDFLGSGLLCIILATMILGLNLGGQILPWSHPIVTSALVVCIACIPVFLYVEWRWASHPLVPLDFISHAPKANLLASNFISTMLTNSVLFNMPIFLQAVLLASATRSGLQLMAPFAVTSLVSALTAYTIARTQRLRWSLVAGTSFFLAGALALTRLTRHTPHLVAVLTLVPTSVGQGLQNPGTFLAVLAASGRDRQAVATSIMVLVRSVGQVVGIAASSLLLQSSLRHYLGELVEEGPGRDEVIASVLSSIESISSLKPPYQMQVVESYEKALRALFTGLAILAFISTADDVLSCLSQSPDNLMRYLSVSQHVPSFGSELESNVSSGPFIPVSAVATVATALDLQPKVGFASVEADALRRLVVELDSEVDPLVAAELVAPMLNLIALEGT</sequence>
<name>A0AAW0QRH1_9PEZI</name>
<feature type="transmembrane region" description="Helical" evidence="6">
    <location>
        <begin position="372"/>
        <end position="392"/>
    </location>
</feature>
<evidence type="ECO:0000313" key="8">
    <source>
        <dbReference type="EMBL" id="KAK8104918.1"/>
    </source>
</evidence>
<feature type="domain" description="Major facilitator superfamily (MFS) profile" evidence="7">
    <location>
        <begin position="64"/>
        <end position="527"/>
    </location>
</feature>
<dbReference type="PROSITE" id="PS50850">
    <property type="entry name" value="MFS"/>
    <property type="match status" value="1"/>
</dbReference>
<dbReference type="Gene3D" id="1.20.1720.10">
    <property type="entry name" value="Multidrug resistance protein D"/>
    <property type="match status" value="1"/>
</dbReference>
<feature type="transmembrane region" description="Helical" evidence="6">
    <location>
        <begin position="61"/>
        <end position="83"/>
    </location>
</feature>
<keyword evidence="3 6" id="KW-1133">Transmembrane helix</keyword>
<feature type="transmembrane region" description="Helical" evidence="6">
    <location>
        <begin position="342"/>
        <end position="365"/>
    </location>
</feature>
<dbReference type="InterPro" id="IPR011701">
    <property type="entry name" value="MFS"/>
</dbReference>
<feature type="transmembrane region" description="Helical" evidence="6">
    <location>
        <begin position="224"/>
        <end position="244"/>
    </location>
</feature>
<feature type="transmembrane region" description="Helical" evidence="6">
    <location>
        <begin position="129"/>
        <end position="147"/>
    </location>
</feature>
<dbReference type="AlphaFoldDB" id="A0AAW0QRH1"/>
<keyword evidence="9" id="KW-1185">Reference proteome</keyword>
<feature type="transmembrane region" description="Helical" evidence="6">
    <location>
        <begin position="199"/>
        <end position="217"/>
    </location>
</feature>
<feature type="compositionally biased region" description="Basic and acidic residues" evidence="5">
    <location>
        <begin position="10"/>
        <end position="19"/>
    </location>
</feature>
<dbReference type="EMBL" id="JAQQWP010000008">
    <property type="protein sequence ID" value="KAK8104918.1"/>
    <property type="molecule type" value="Genomic_DNA"/>
</dbReference>
<dbReference type="Pfam" id="PF07690">
    <property type="entry name" value="MFS_1"/>
    <property type="match status" value="1"/>
</dbReference>
<dbReference type="InterPro" id="IPR036259">
    <property type="entry name" value="MFS_trans_sf"/>
</dbReference>